<dbReference type="InterPro" id="IPR013187">
    <property type="entry name" value="F-box-assoc_dom_typ3"/>
</dbReference>
<dbReference type="InterPro" id="IPR036047">
    <property type="entry name" value="F-box-like_dom_sf"/>
</dbReference>
<dbReference type="Proteomes" id="UP000222542">
    <property type="component" value="Unassembled WGS sequence"/>
</dbReference>
<dbReference type="Gramene" id="PHT71262">
    <property type="protein sequence ID" value="PHT71262"/>
    <property type="gene ID" value="T459_26366"/>
</dbReference>
<accession>A0A2G2YNE2</accession>
<dbReference type="Pfam" id="PF00646">
    <property type="entry name" value="F-box"/>
    <property type="match status" value="1"/>
</dbReference>
<reference evidence="2 3" key="1">
    <citation type="journal article" date="2014" name="Nat. Genet.">
        <title>Genome sequence of the hot pepper provides insights into the evolution of pungency in Capsicum species.</title>
        <authorList>
            <person name="Kim S."/>
            <person name="Park M."/>
            <person name="Yeom S.I."/>
            <person name="Kim Y.M."/>
            <person name="Lee J.M."/>
            <person name="Lee H.A."/>
            <person name="Seo E."/>
            <person name="Choi J."/>
            <person name="Cheong K."/>
            <person name="Kim K.T."/>
            <person name="Jung K."/>
            <person name="Lee G.W."/>
            <person name="Oh S.K."/>
            <person name="Bae C."/>
            <person name="Kim S.B."/>
            <person name="Lee H.Y."/>
            <person name="Kim S.Y."/>
            <person name="Kim M.S."/>
            <person name="Kang B.C."/>
            <person name="Jo Y.D."/>
            <person name="Yang H.B."/>
            <person name="Jeong H.J."/>
            <person name="Kang W.H."/>
            <person name="Kwon J.K."/>
            <person name="Shin C."/>
            <person name="Lim J.Y."/>
            <person name="Park J.H."/>
            <person name="Huh J.H."/>
            <person name="Kim J.S."/>
            <person name="Kim B.D."/>
            <person name="Cohen O."/>
            <person name="Paran I."/>
            <person name="Suh M.C."/>
            <person name="Lee S.B."/>
            <person name="Kim Y.K."/>
            <person name="Shin Y."/>
            <person name="Noh S.J."/>
            <person name="Park J."/>
            <person name="Seo Y.S."/>
            <person name="Kwon S.Y."/>
            <person name="Kim H.A."/>
            <person name="Park J.M."/>
            <person name="Kim H.J."/>
            <person name="Choi S.B."/>
            <person name="Bosland P.W."/>
            <person name="Reeves G."/>
            <person name="Jo S.H."/>
            <person name="Lee B.W."/>
            <person name="Cho H.T."/>
            <person name="Choi H.S."/>
            <person name="Lee M.S."/>
            <person name="Yu Y."/>
            <person name="Do Choi Y."/>
            <person name="Park B.S."/>
            <person name="van Deynze A."/>
            <person name="Ashrafi H."/>
            <person name="Hill T."/>
            <person name="Kim W.T."/>
            <person name="Pai H.S."/>
            <person name="Ahn H.K."/>
            <person name="Yeam I."/>
            <person name="Giovannoni J.J."/>
            <person name="Rose J.K."/>
            <person name="Sorensen I."/>
            <person name="Lee S.J."/>
            <person name="Kim R.W."/>
            <person name="Choi I.Y."/>
            <person name="Choi B.S."/>
            <person name="Lim J.S."/>
            <person name="Lee Y.H."/>
            <person name="Choi D."/>
        </authorList>
    </citation>
    <scope>NUCLEOTIDE SEQUENCE [LARGE SCALE GENOMIC DNA]</scope>
    <source>
        <strain evidence="3">cv. CM334</strain>
    </source>
</reference>
<gene>
    <name evidence="2" type="ORF">T459_26366</name>
</gene>
<dbReference type="EMBL" id="AYRZ02000010">
    <property type="protein sequence ID" value="PHT71262.1"/>
    <property type="molecule type" value="Genomic_DNA"/>
</dbReference>
<evidence type="ECO:0000259" key="1">
    <source>
        <dbReference type="SMART" id="SM00256"/>
    </source>
</evidence>
<dbReference type="Pfam" id="PF08268">
    <property type="entry name" value="FBA_3"/>
    <property type="match status" value="1"/>
</dbReference>
<evidence type="ECO:0000313" key="2">
    <source>
        <dbReference type="EMBL" id="PHT71262.1"/>
    </source>
</evidence>
<reference evidence="2 3" key="2">
    <citation type="journal article" date="2017" name="Genome Biol.">
        <title>New reference genome sequences of hot pepper reveal the massive evolution of plant disease-resistance genes by retroduplication.</title>
        <authorList>
            <person name="Kim S."/>
            <person name="Park J."/>
            <person name="Yeom S.I."/>
            <person name="Kim Y.M."/>
            <person name="Seo E."/>
            <person name="Kim K.T."/>
            <person name="Kim M.S."/>
            <person name="Lee J.M."/>
            <person name="Cheong K."/>
            <person name="Shin H.S."/>
            <person name="Kim S.B."/>
            <person name="Han K."/>
            <person name="Lee J."/>
            <person name="Park M."/>
            <person name="Lee H.A."/>
            <person name="Lee H.Y."/>
            <person name="Lee Y."/>
            <person name="Oh S."/>
            <person name="Lee J.H."/>
            <person name="Choi E."/>
            <person name="Choi E."/>
            <person name="Lee S.E."/>
            <person name="Jeon J."/>
            <person name="Kim H."/>
            <person name="Choi G."/>
            <person name="Song H."/>
            <person name="Lee J."/>
            <person name="Lee S.C."/>
            <person name="Kwon J.K."/>
            <person name="Lee H.Y."/>
            <person name="Koo N."/>
            <person name="Hong Y."/>
            <person name="Kim R.W."/>
            <person name="Kang W.H."/>
            <person name="Huh J.H."/>
            <person name="Kang B.C."/>
            <person name="Yang T.J."/>
            <person name="Lee Y.H."/>
            <person name="Bennetzen J.L."/>
            <person name="Choi D."/>
        </authorList>
    </citation>
    <scope>NUCLEOTIDE SEQUENCE [LARGE SCALE GENOMIC DNA]</scope>
    <source>
        <strain evidence="3">cv. CM334</strain>
    </source>
</reference>
<dbReference type="STRING" id="4072.A0A2G2YNE2"/>
<dbReference type="Gene3D" id="1.20.1280.50">
    <property type="match status" value="1"/>
</dbReference>
<sequence length="239" mass="28178">MNTAAFSKRKMRSWRKSLSIPYEITFHILSHLPVKSLMRFKCISQFHNSLVSDKDFVNKHQSLSMTRPGRIKLTNKLKMVNPPFFILSILINSIDHNPITSNDFLEFVNGLFCLSTLHQPPVICNPSTREITSLPNIHVDRYSQCSLGYEPEEKIYKVLFVQLENTRIYSETYARNWVFTLGVDKSWKNIDNVLHFRRLKEGVCINGVIYMLNDYIWEKTVVEFDLKVHMGYQKIYMRF</sequence>
<dbReference type="NCBIfam" id="TIGR01640">
    <property type="entry name" value="F_box_assoc_1"/>
    <property type="match status" value="1"/>
</dbReference>
<organism evidence="2 3">
    <name type="scientific">Capsicum annuum</name>
    <name type="common">Capsicum pepper</name>
    <dbReference type="NCBI Taxonomy" id="4072"/>
    <lineage>
        <taxon>Eukaryota</taxon>
        <taxon>Viridiplantae</taxon>
        <taxon>Streptophyta</taxon>
        <taxon>Embryophyta</taxon>
        <taxon>Tracheophyta</taxon>
        <taxon>Spermatophyta</taxon>
        <taxon>Magnoliopsida</taxon>
        <taxon>eudicotyledons</taxon>
        <taxon>Gunneridae</taxon>
        <taxon>Pentapetalae</taxon>
        <taxon>asterids</taxon>
        <taxon>lamiids</taxon>
        <taxon>Solanales</taxon>
        <taxon>Solanaceae</taxon>
        <taxon>Solanoideae</taxon>
        <taxon>Capsiceae</taxon>
        <taxon>Capsicum</taxon>
    </lineage>
</organism>
<dbReference type="SMART" id="SM00256">
    <property type="entry name" value="FBOX"/>
    <property type="match status" value="1"/>
</dbReference>
<dbReference type="PANTHER" id="PTHR31111:SF138">
    <property type="entry name" value="F-BOX ASSOCIATED DOMAIN-CONTAINING PROTEIN"/>
    <property type="match status" value="1"/>
</dbReference>
<dbReference type="AlphaFoldDB" id="A0A2G2YNE2"/>
<dbReference type="SUPFAM" id="SSF81383">
    <property type="entry name" value="F-box domain"/>
    <property type="match status" value="1"/>
</dbReference>
<proteinExistence type="predicted"/>
<evidence type="ECO:0000313" key="3">
    <source>
        <dbReference type="Proteomes" id="UP000222542"/>
    </source>
</evidence>
<protein>
    <recommendedName>
        <fullName evidence="1">F-box domain-containing protein</fullName>
    </recommendedName>
</protein>
<feature type="domain" description="F-box" evidence="1">
    <location>
        <begin position="20"/>
        <end position="60"/>
    </location>
</feature>
<dbReference type="PANTHER" id="PTHR31111">
    <property type="entry name" value="BNAA05G37150D PROTEIN-RELATED"/>
    <property type="match status" value="1"/>
</dbReference>
<keyword evidence="3" id="KW-1185">Reference proteome</keyword>
<name>A0A2G2YNE2_CAPAN</name>
<comment type="caution">
    <text evidence="2">The sequence shown here is derived from an EMBL/GenBank/DDBJ whole genome shotgun (WGS) entry which is preliminary data.</text>
</comment>
<dbReference type="OMA" id="ETYARNW"/>
<dbReference type="InterPro" id="IPR017451">
    <property type="entry name" value="F-box-assoc_interact_dom"/>
</dbReference>
<dbReference type="InterPro" id="IPR001810">
    <property type="entry name" value="F-box_dom"/>
</dbReference>